<dbReference type="GO" id="GO:0006538">
    <property type="term" value="P:L-glutamate catabolic process"/>
    <property type="evidence" value="ECO:0007669"/>
    <property type="project" value="InterPro"/>
</dbReference>
<evidence type="ECO:0000259" key="4">
    <source>
        <dbReference type="Pfam" id="PF21075"/>
    </source>
</evidence>
<dbReference type="PANTHER" id="PTHR43403">
    <property type="entry name" value="NAD-SPECIFIC GLUTAMATE DEHYDROGENASE"/>
    <property type="match status" value="1"/>
</dbReference>
<dbReference type="Pfam" id="PF21078">
    <property type="entry name" value="GDH_HM3"/>
    <property type="match status" value="1"/>
</dbReference>
<dbReference type="InterPro" id="IPR028971">
    <property type="entry name" value="NAD-GDH_cat"/>
</dbReference>
<feature type="compositionally biased region" description="Low complexity" evidence="1">
    <location>
        <begin position="1626"/>
        <end position="1641"/>
    </location>
</feature>
<reference evidence="7 8" key="1">
    <citation type="submission" date="2016-10" db="EMBL/GenBank/DDBJ databases">
        <title>Draft genome sequence of strain LCT isolated from the Shenzhou X spacecraft of China.</title>
        <authorList>
            <person name="Huang B."/>
        </authorList>
    </citation>
    <scope>NUCLEOTIDE SEQUENCE [LARGE SCALE GENOMIC DNA]</scope>
    <source>
        <strain evidence="7 8">LCT-H5</strain>
    </source>
</reference>
<evidence type="ECO:0000259" key="2">
    <source>
        <dbReference type="Pfam" id="PF05088"/>
    </source>
</evidence>
<organism evidence="7 8">
    <name type="scientific">Rothia kristinae</name>
    <dbReference type="NCBI Taxonomy" id="37923"/>
    <lineage>
        <taxon>Bacteria</taxon>
        <taxon>Bacillati</taxon>
        <taxon>Actinomycetota</taxon>
        <taxon>Actinomycetes</taxon>
        <taxon>Micrococcales</taxon>
        <taxon>Micrococcaceae</taxon>
        <taxon>Rothia</taxon>
    </lineage>
</organism>
<dbReference type="InterPro" id="IPR046346">
    <property type="entry name" value="Aminoacid_DH-like_N_sf"/>
</dbReference>
<dbReference type="InterPro" id="IPR049062">
    <property type="entry name" value="NAD_Glu_DH_ACT2"/>
</dbReference>
<feature type="domain" description="NAD-glutamate dehydrogenase ACT2" evidence="5">
    <location>
        <begin position="422"/>
        <end position="511"/>
    </location>
</feature>
<feature type="domain" description="NAD-glutamate dehydrogenase catalytic" evidence="2">
    <location>
        <begin position="760"/>
        <end position="1255"/>
    </location>
</feature>
<dbReference type="GO" id="GO:0004352">
    <property type="term" value="F:glutamate dehydrogenase (NAD+) activity"/>
    <property type="evidence" value="ECO:0007669"/>
    <property type="project" value="InterPro"/>
</dbReference>
<proteinExistence type="predicted"/>
<dbReference type="OrthoDB" id="9758052at2"/>
<dbReference type="RefSeq" id="WP_075515012.1">
    <property type="nucleotide sequence ID" value="NZ_MODZ01000008.1"/>
</dbReference>
<dbReference type="SUPFAM" id="SSF51735">
    <property type="entry name" value="NAD(P)-binding Rossmann-fold domains"/>
    <property type="match status" value="1"/>
</dbReference>
<dbReference type="InterPro" id="IPR007780">
    <property type="entry name" value="NAD_Glu_DH_bac"/>
</dbReference>
<evidence type="ECO:0000259" key="5">
    <source>
        <dbReference type="Pfam" id="PF21076"/>
    </source>
</evidence>
<dbReference type="InterPro" id="IPR049064">
    <property type="entry name" value="NAD_Glu_DH_ACT3"/>
</dbReference>
<dbReference type="Pfam" id="PF21075">
    <property type="entry name" value="GDH_ACT1"/>
    <property type="match status" value="1"/>
</dbReference>
<evidence type="ECO:0000259" key="6">
    <source>
        <dbReference type="Pfam" id="PF21077"/>
    </source>
</evidence>
<comment type="caution">
    <text evidence="7">The sequence shown here is derived from an EMBL/GenBank/DDBJ whole genome shotgun (WGS) entry which is preliminary data.</text>
</comment>
<dbReference type="InterPro" id="IPR024727">
    <property type="entry name" value="NAD_Glu_DH_N_ACT1"/>
</dbReference>
<evidence type="ECO:0000256" key="1">
    <source>
        <dbReference type="SAM" id="MobiDB-lite"/>
    </source>
</evidence>
<dbReference type="Pfam" id="PF21074">
    <property type="entry name" value="GDH_C"/>
    <property type="match status" value="1"/>
</dbReference>
<dbReference type="Pfam" id="PF21077">
    <property type="entry name" value="GDH_ACT3"/>
    <property type="match status" value="1"/>
</dbReference>
<feature type="domain" description="NAD-glutamate dehydrogenase N-terminal ACT1" evidence="4">
    <location>
        <begin position="25"/>
        <end position="176"/>
    </location>
</feature>
<name>A0A1S2MZQ0_9MICC</name>
<dbReference type="Pfam" id="PF21073">
    <property type="entry name" value="GDH_HM1"/>
    <property type="match status" value="1"/>
</dbReference>
<dbReference type="InterPro" id="IPR049059">
    <property type="entry name" value="NAD_Glu_DH_HM1"/>
</dbReference>
<dbReference type="PANTHER" id="PTHR43403:SF1">
    <property type="entry name" value="NAD-SPECIFIC GLUTAMATE DEHYDROGENASE"/>
    <property type="match status" value="1"/>
</dbReference>
<evidence type="ECO:0000313" key="8">
    <source>
        <dbReference type="Proteomes" id="UP000179540"/>
    </source>
</evidence>
<dbReference type="InterPro" id="IPR049056">
    <property type="entry name" value="NAD_Glu_DH_HM3"/>
</dbReference>
<evidence type="ECO:0000259" key="3">
    <source>
        <dbReference type="Pfam" id="PF21074"/>
    </source>
</evidence>
<accession>A0A1S2MZQ0</accession>
<feature type="region of interest" description="Disordered" evidence="1">
    <location>
        <begin position="729"/>
        <end position="748"/>
    </location>
</feature>
<dbReference type="Proteomes" id="UP000179540">
    <property type="component" value="Unassembled WGS sequence"/>
</dbReference>
<dbReference type="Pfam" id="PF21076">
    <property type="entry name" value="GDH_ACT2"/>
    <property type="match status" value="1"/>
</dbReference>
<sequence length="1695" mass="185904">MPLNPSTESTDPLADPRDPRIDPWIRRYYQHSTAEDLAESTREDLLERARLHRDLAEHRRPREASVQVVRTGRGWTLMIVTDDMPFLVSSVTAEVAGNHGGSDALFHPVFLVHRDPDTGALESLRGLETKQPVASGDTAAIPSLGPAVGKASAIESWISMDLSGVDDERSAQRLATAIRRVLADVRRAHRDAEAVREKVLDLSERVGTLADPERGTGPLRVQDAAPDAAEHPWVVREFLAWLARENFLFFGYKERDLRETPEGLAIADRPGTGLGILAEEGGHDVDPEPRLLTGRSRDNATDRKIVYITKANSRSTIHRHEFLDYIGLRDIDASGRVIGEYVILGLFSLRAYSLPATETPLMRERVRVVRNRLGFQPGSHSDKTLTGMIEEYPRLELLQADQDTLTDTFAGIMGLEERRRTRLFLRPDEFGRFVSAVVFLPRDRYNTGVRQRIEAVLHREIDLASSDFEVHLSVSALARIFFRLRLADPDQVPDLDVAAIERKLQAATRSWPEALETALHAQGTADAAAWADAAPATYRADYEIEDAVADVAVFTRLLAAGQDRPAAVRLHRPDGHGQHHPDQTRELRLKTYLREPRTLTALLPLMQHLGLTVVDQRPYDLRAPGGQDVLLYDFGVIFPDGVDPESVLELYEDALCAVLSGRAESDSLDRLVLAEALPWRTVAILRAYTRYLVQLGTGFTPAFMADTLLAHPRVTRLLVELFEAGFAPSPAADSGSGSRPTREDDVAARRAAREEIRERIGRALDEVPTLDADRMLRALAEVVAATVRTNAYQNRASIALKVRPREISFAPLPRPAFEIWVHSPRVEGVHLRFGEIARGGLRWSDRREDFRTEVLGLVKAQMVKNAVIIPTGAKGGFYAKQLPDPAADREAWLAEGRAAYSLFIRSLLDVTDNLVTDDAGHQSVRRPEGVIALDAEDTYLVVAADKGTATFSDLANSISAEYGFWLGDAFASGGSVGYDHKAMGITARGAWESVKRHFAELGVDCQAEEFTAVGIGDMSGDVFGNGMLRSEHTRLVAAFDHRDIFIDPDPDPASSYAERQRLFDTPRSSWQDYDRSLISAGGGVFSRREKSIELTPQIRAALGIEEDVARLSPPELVSAILKAPVDLLYNGGIGTYVKASGETNAEVGDKANDALRVDGADLRCRIVGEGGNLGFTQRGRIEAARAGVILNTDAIDNSAGVETSDREVNLKILVDRLVARGLLEAEERAGFIEEQTDAVARAVLETNREQNVLLQAERMGTMPTRSSAVRLMRHLEEHAGLDRGIEDLPSDAELTARFEDGWGLTGPELSVLAAYAKIDVTAALLDAGFGQDPWLGRILEEYFPEEVIRRFGGELDEHPLRREIICTRVANEMVNTAGITFAYRVLEETGASAVSVAAAFLVVRELFGIRGLMERFRALPADVAPEAWRAVGREIQRLVDRGTRWFIAEGTLATGEVAQSVAESQRIAAVIRRYRPALELAGDVPELLGPEAARRWTERFEDARSWGVPEGLARDWAGLLEAYPLLDVARLAEQAPVGLRSCALVRFAVADRFDAELLLEAITHLPRGDRWETLARSSLRSDLYETLADLTLAVTEEIGGAAADGGGAADAGDAAGSAGGVGGPADDGAASSGAGEVPGPEEAGRAVAAWEERHPVHTARVERLMEEVREQLEHSPDAPRLSTLSVAVRALRDLV</sequence>
<dbReference type="InterPro" id="IPR036291">
    <property type="entry name" value="NAD(P)-bd_dom_sf"/>
</dbReference>
<feature type="compositionally biased region" description="Polar residues" evidence="1">
    <location>
        <begin position="1"/>
        <end position="10"/>
    </location>
</feature>
<feature type="compositionally biased region" description="Low complexity" evidence="1">
    <location>
        <begin position="729"/>
        <end position="739"/>
    </location>
</feature>
<dbReference type="Pfam" id="PF05088">
    <property type="entry name" value="Bac_GDH_CD"/>
    <property type="match status" value="1"/>
</dbReference>
<feature type="region of interest" description="Disordered" evidence="1">
    <location>
        <begin position="1603"/>
        <end position="1645"/>
    </location>
</feature>
<evidence type="ECO:0000313" key="7">
    <source>
        <dbReference type="EMBL" id="OIJ35499.1"/>
    </source>
</evidence>
<dbReference type="Gene3D" id="3.40.50.720">
    <property type="entry name" value="NAD(P)-binding Rossmann-like Domain"/>
    <property type="match status" value="1"/>
</dbReference>
<protein>
    <submittedName>
        <fullName evidence="7">NAD-glutamate dehydrogenase</fullName>
    </submittedName>
</protein>
<dbReference type="GO" id="GO:0004069">
    <property type="term" value="F:L-aspartate:2-oxoglutarate aminotransferase activity"/>
    <property type="evidence" value="ECO:0007669"/>
    <property type="project" value="InterPro"/>
</dbReference>
<dbReference type="InterPro" id="IPR048381">
    <property type="entry name" value="GDH_C"/>
</dbReference>
<gene>
    <name evidence="7" type="ORF">BK826_07070</name>
</gene>
<dbReference type="EMBL" id="MODZ01000008">
    <property type="protein sequence ID" value="OIJ35499.1"/>
    <property type="molecule type" value="Genomic_DNA"/>
</dbReference>
<feature type="region of interest" description="Disordered" evidence="1">
    <location>
        <begin position="1"/>
        <end position="20"/>
    </location>
</feature>
<feature type="domain" description="NAD-glutamate dehydrogenase ACT3" evidence="6">
    <location>
        <begin position="567"/>
        <end position="641"/>
    </location>
</feature>
<dbReference type="SUPFAM" id="SSF53223">
    <property type="entry name" value="Aminoacid dehydrogenase-like, N-terminal domain"/>
    <property type="match status" value="1"/>
</dbReference>
<dbReference type="PIRSF" id="PIRSF036761">
    <property type="entry name" value="GDH_Mll4104"/>
    <property type="match status" value="1"/>
</dbReference>
<feature type="domain" description="NAD-specific glutamate dehydrogenase C-terminal" evidence="3">
    <location>
        <begin position="1303"/>
        <end position="1693"/>
    </location>
</feature>